<reference evidence="9 10" key="1">
    <citation type="submission" date="2016-10" db="EMBL/GenBank/DDBJ databases">
        <authorList>
            <person name="Varghese N."/>
            <person name="Submissions S."/>
        </authorList>
    </citation>
    <scope>NUCLEOTIDE SEQUENCE [LARGE SCALE GENOMIC DNA]</scope>
    <source>
        <strain evidence="9 10">DSM 13796</strain>
    </source>
</reference>
<evidence type="ECO:0000256" key="1">
    <source>
        <dbReference type="ARBA" id="ARBA00005322"/>
    </source>
</evidence>
<gene>
    <name evidence="9" type="ORF">SAMN02745910_02306</name>
</gene>
<evidence type="ECO:0000256" key="4">
    <source>
        <dbReference type="ARBA" id="ARBA00022795"/>
    </source>
</evidence>
<dbReference type="EMBL" id="FOXX01000005">
    <property type="protein sequence ID" value="SFQ60998.1"/>
    <property type="molecule type" value="Genomic_DNA"/>
</dbReference>
<evidence type="ECO:0000259" key="8">
    <source>
        <dbReference type="Pfam" id="PF04316"/>
    </source>
</evidence>
<evidence type="ECO:0000256" key="3">
    <source>
        <dbReference type="ARBA" id="ARBA00022491"/>
    </source>
</evidence>
<name>A0A1I5ZX40_9BACI</name>
<feature type="region of interest" description="Disordered" evidence="7">
    <location>
        <begin position="1"/>
        <end position="33"/>
    </location>
</feature>
<dbReference type="InterPro" id="IPR035890">
    <property type="entry name" value="Anti-sigma-28_factor_FlgM_sf"/>
</dbReference>
<evidence type="ECO:0000313" key="10">
    <source>
        <dbReference type="Proteomes" id="UP000182762"/>
    </source>
</evidence>
<keyword evidence="4" id="KW-1005">Bacterial flagellum biogenesis</keyword>
<dbReference type="SUPFAM" id="SSF101498">
    <property type="entry name" value="Anti-sigma factor FlgM"/>
    <property type="match status" value="1"/>
</dbReference>
<evidence type="ECO:0000256" key="5">
    <source>
        <dbReference type="ARBA" id="ARBA00023015"/>
    </source>
</evidence>
<keyword evidence="6" id="KW-0804">Transcription</keyword>
<feature type="compositionally biased region" description="Polar residues" evidence="7">
    <location>
        <begin position="1"/>
        <end position="18"/>
    </location>
</feature>
<accession>A0A1I5ZX40</accession>
<dbReference type="NCBIfam" id="TIGR03824">
    <property type="entry name" value="FlgM_jcvi"/>
    <property type="match status" value="1"/>
</dbReference>
<evidence type="ECO:0000256" key="2">
    <source>
        <dbReference type="ARBA" id="ARBA00017823"/>
    </source>
</evidence>
<comment type="caution">
    <text evidence="9">The sequence shown here is derived from an EMBL/GenBank/DDBJ whole genome shotgun (WGS) entry which is preliminary data.</text>
</comment>
<dbReference type="InterPro" id="IPR031316">
    <property type="entry name" value="FlgM_C"/>
</dbReference>
<keyword evidence="3" id="KW-0678">Repressor</keyword>
<dbReference type="RefSeq" id="WP_061804739.1">
    <property type="nucleotide sequence ID" value="NZ_FOXX01000005.1"/>
</dbReference>
<comment type="similarity">
    <text evidence="1">Belongs to the FlgM family.</text>
</comment>
<sequence>MKINPFHSSGMNPYQNQTEKQRQVERTSVTRRDEVQISTQAKELQKTNNFQNERADKIERLKNQVQNGTYKVDAHKVASSLVDYYKKFSKGE</sequence>
<evidence type="ECO:0000256" key="7">
    <source>
        <dbReference type="SAM" id="MobiDB-lite"/>
    </source>
</evidence>
<dbReference type="GeneID" id="93710960"/>
<dbReference type="InterPro" id="IPR007412">
    <property type="entry name" value="FlgM"/>
</dbReference>
<feature type="compositionally biased region" description="Basic and acidic residues" evidence="7">
    <location>
        <begin position="19"/>
        <end position="33"/>
    </location>
</feature>
<proteinExistence type="inferred from homology"/>
<dbReference type="Pfam" id="PF04316">
    <property type="entry name" value="FlgM"/>
    <property type="match status" value="1"/>
</dbReference>
<protein>
    <recommendedName>
        <fullName evidence="2">Negative regulator of flagellin synthesis</fullName>
    </recommendedName>
</protein>
<feature type="domain" description="Anti-sigma-28 factor FlgM C-terminal" evidence="8">
    <location>
        <begin position="33"/>
        <end position="83"/>
    </location>
</feature>
<evidence type="ECO:0000313" key="9">
    <source>
        <dbReference type="EMBL" id="SFQ60998.1"/>
    </source>
</evidence>
<keyword evidence="5" id="KW-0805">Transcription regulation</keyword>
<keyword evidence="10" id="KW-1185">Reference proteome</keyword>
<dbReference type="Proteomes" id="UP000182762">
    <property type="component" value="Unassembled WGS sequence"/>
</dbReference>
<evidence type="ECO:0000256" key="6">
    <source>
        <dbReference type="ARBA" id="ARBA00023163"/>
    </source>
</evidence>
<organism evidence="9 10">
    <name type="scientific">Priestia endophytica DSM 13796</name>
    <dbReference type="NCBI Taxonomy" id="1121089"/>
    <lineage>
        <taxon>Bacteria</taxon>
        <taxon>Bacillati</taxon>
        <taxon>Bacillota</taxon>
        <taxon>Bacilli</taxon>
        <taxon>Bacillales</taxon>
        <taxon>Bacillaceae</taxon>
        <taxon>Priestia</taxon>
    </lineage>
</organism>